<evidence type="ECO:0000313" key="3">
    <source>
        <dbReference type="Proteomes" id="UP000228596"/>
    </source>
</evidence>
<dbReference type="EMBL" id="PEZV01000005">
    <property type="protein sequence ID" value="PIT97561.1"/>
    <property type="molecule type" value="Genomic_DNA"/>
</dbReference>
<evidence type="ECO:0000313" key="2">
    <source>
        <dbReference type="EMBL" id="PIT97561.1"/>
    </source>
</evidence>
<keyword evidence="1" id="KW-1133">Transmembrane helix</keyword>
<keyword evidence="1" id="KW-0472">Membrane</keyword>
<comment type="caution">
    <text evidence="2">The sequence shown here is derived from an EMBL/GenBank/DDBJ whole genome shotgun (WGS) entry which is preliminary data.</text>
</comment>
<keyword evidence="1" id="KW-0812">Transmembrane</keyword>
<gene>
    <name evidence="2" type="ORF">COT77_00830</name>
</gene>
<organism evidence="2 3">
    <name type="scientific">Candidatus Berkelbacteria bacterium CG10_big_fil_rev_8_21_14_0_10_41_12</name>
    <dbReference type="NCBI Taxonomy" id="1974513"/>
    <lineage>
        <taxon>Bacteria</taxon>
        <taxon>Candidatus Berkelbacteria</taxon>
    </lineage>
</organism>
<feature type="transmembrane region" description="Helical" evidence="1">
    <location>
        <begin position="6"/>
        <end position="27"/>
    </location>
</feature>
<accession>A0A2M6WXS5</accession>
<name>A0A2M6WXS5_9BACT</name>
<sequence>MKSYTLVELLVVIGIVLLFLAMGIVNFKLFSSDKIIQGDVDATASKIKQVRALAQNPLSADDLRYILALENKQFVIKEIISVDEGPEEVKPVSSIPALKLESDDVEITSPSVIDKMIFLVPSGDMNTNTDVQIVFRKKNSEKTITINKFGVLSVQQ</sequence>
<evidence type="ECO:0000256" key="1">
    <source>
        <dbReference type="SAM" id="Phobius"/>
    </source>
</evidence>
<protein>
    <submittedName>
        <fullName evidence="2">Uncharacterized protein</fullName>
    </submittedName>
</protein>
<reference evidence="3" key="1">
    <citation type="submission" date="2017-09" db="EMBL/GenBank/DDBJ databases">
        <title>Depth-based differentiation of microbial function through sediment-hosted aquifers and enrichment of novel symbionts in the deep terrestrial subsurface.</title>
        <authorList>
            <person name="Probst A.J."/>
            <person name="Ladd B."/>
            <person name="Jarett J.K."/>
            <person name="Geller-Mcgrath D.E."/>
            <person name="Sieber C.M.K."/>
            <person name="Emerson J.B."/>
            <person name="Anantharaman K."/>
            <person name="Thomas B.C."/>
            <person name="Malmstrom R."/>
            <person name="Stieglmeier M."/>
            <person name="Klingl A."/>
            <person name="Woyke T."/>
            <person name="Ryan C.M."/>
            <person name="Banfield J.F."/>
        </authorList>
    </citation>
    <scope>NUCLEOTIDE SEQUENCE [LARGE SCALE GENOMIC DNA]</scope>
</reference>
<proteinExistence type="predicted"/>
<dbReference type="Proteomes" id="UP000228596">
    <property type="component" value="Unassembled WGS sequence"/>
</dbReference>
<dbReference type="AlphaFoldDB" id="A0A2M6WXS5"/>